<dbReference type="PANTHER" id="PTHR44379">
    <property type="entry name" value="OXIDOREDUCTASE WITH IRON-SULFUR SUBUNIT"/>
    <property type="match status" value="1"/>
</dbReference>
<evidence type="ECO:0000259" key="10">
    <source>
        <dbReference type="PROSITE" id="PS51085"/>
    </source>
</evidence>
<evidence type="ECO:0000256" key="8">
    <source>
        <dbReference type="ARBA" id="ARBA00023014"/>
    </source>
</evidence>
<dbReference type="RefSeq" id="WP_085091557.1">
    <property type="nucleotide sequence ID" value="NZ_FXAK01000009.1"/>
</dbReference>
<keyword evidence="6" id="KW-0560">Oxidoreductase</keyword>
<keyword evidence="4" id="KW-0001">2Fe-2S</keyword>
<keyword evidence="7" id="KW-0408">Iron</keyword>
<proteinExistence type="inferred from homology"/>
<feature type="domain" description="2Fe-2S ferredoxin-type" evidence="10">
    <location>
        <begin position="19"/>
        <end position="95"/>
    </location>
</feature>
<dbReference type="InterPro" id="IPR036010">
    <property type="entry name" value="2Fe-2S_ferredoxin-like_sf"/>
</dbReference>
<dbReference type="GO" id="GO:0051537">
    <property type="term" value="F:2 iron, 2 sulfur cluster binding"/>
    <property type="evidence" value="ECO:0007669"/>
    <property type="project" value="UniProtKB-KW"/>
</dbReference>
<dbReference type="PROSITE" id="PS00197">
    <property type="entry name" value="2FE2S_FER_1"/>
    <property type="match status" value="1"/>
</dbReference>
<protein>
    <recommendedName>
        <fullName evidence="3">succinate dehydrogenase</fullName>
        <ecNumber evidence="3">1.3.5.1</ecNumber>
    </recommendedName>
</protein>
<reference evidence="11 12" key="1">
    <citation type="submission" date="2017-04" db="EMBL/GenBank/DDBJ databases">
        <authorList>
            <person name="Afonso C.L."/>
            <person name="Miller P.J."/>
            <person name="Scott M.A."/>
            <person name="Spackman E."/>
            <person name="Goraichik I."/>
            <person name="Dimitrov K.M."/>
            <person name="Suarez D.L."/>
            <person name="Swayne D.E."/>
        </authorList>
    </citation>
    <scope>NUCLEOTIDE SEQUENCE [LARGE SCALE GENOMIC DNA]</scope>
    <source>
        <strain evidence="11 12">A2P</strain>
    </source>
</reference>
<dbReference type="PROSITE" id="PS51085">
    <property type="entry name" value="2FE2S_FER_2"/>
    <property type="match status" value="1"/>
</dbReference>
<evidence type="ECO:0000313" key="11">
    <source>
        <dbReference type="EMBL" id="SMF89501.1"/>
    </source>
</evidence>
<comment type="cofactor">
    <cofactor evidence="9">
        <name>[2Fe-2S] cluster</name>
        <dbReference type="ChEBI" id="CHEBI:190135"/>
    </cofactor>
</comment>
<evidence type="ECO:0000256" key="5">
    <source>
        <dbReference type="ARBA" id="ARBA00022723"/>
    </source>
</evidence>
<keyword evidence="8" id="KW-0411">Iron-sulfur</keyword>
<dbReference type="InterPro" id="IPR002888">
    <property type="entry name" value="2Fe-2S-bd"/>
</dbReference>
<dbReference type="InterPro" id="IPR012675">
    <property type="entry name" value="Beta-grasp_dom_sf"/>
</dbReference>
<accession>A0A1X7HMK9</accession>
<dbReference type="OrthoDB" id="7375656at2"/>
<organism evidence="11 12">
    <name type="scientific">Azospirillum oryzae</name>
    <dbReference type="NCBI Taxonomy" id="286727"/>
    <lineage>
        <taxon>Bacteria</taxon>
        <taxon>Pseudomonadati</taxon>
        <taxon>Pseudomonadota</taxon>
        <taxon>Alphaproteobacteria</taxon>
        <taxon>Rhodospirillales</taxon>
        <taxon>Azospirillaceae</taxon>
        <taxon>Azospirillum</taxon>
    </lineage>
</organism>
<evidence type="ECO:0000256" key="6">
    <source>
        <dbReference type="ARBA" id="ARBA00023002"/>
    </source>
</evidence>
<dbReference type="InterPro" id="IPR001041">
    <property type="entry name" value="2Fe-2S_ferredoxin-type"/>
</dbReference>
<evidence type="ECO:0000256" key="9">
    <source>
        <dbReference type="ARBA" id="ARBA00034078"/>
    </source>
</evidence>
<dbReference type="EC" id="1.3.5.1" evidence="3"/>
<evidence type="ECO:0000256" key="2">
    <source>
        <dbReference type="ARBA" id="ARBA00009433"/>
    </source>
</evidence>
<evidence type="ECO:0000256" key="7">
    <source>
        <dbReference type="ARBA" id="ARBA00023004"/>
    </source>
</evidence>
<dbReference type="SUPFAM" id="SSF47741">
    <property type="entry name" value="CO dehydrogenase ISP C-domain like"/>
    <property type="match status" value="1"/>
</dbReference>
<gene>
    <name evidence="11" type="ORF">SAMN02982917_6757</name>
</gene>
<dbReference type="PANTHER" id="PTHR44379:SF5">
    <property type="entry name" value="OXIDOREDUCTASE WITH IRON-SULFUR SUBUNIT"/>
    <property type="match status" value="1"/>
</dbReference>
<dbReference type="AlphaFoldDB" id="A0A1X7HMK9"/>
<dbReference type="Pfam" id="PF13085">
    <property type="entry name" value="Fer2_3"/>
    <property type="match status" value="1"/>
</dbReference>
<dbReference type="Gene3D" id="3.10.20.30">
    <property type="match status" value="1"/>
</dbReference>
<keyword evidence="5" id="KW-0479">Metal-binding</keyword>
<dbReference type="EMBL" id="FXAK01000009">
    <property type="protein sequence ID" value="SMF89501.1"/>
    <property type="molecule type" value="Genomic_DNA"/>
</dbReference>
<dbReference type="GO" id="GO:0046872">
    <property type="term" value="F:metal ion binding"/>
    <property type="evidence" value="ECO:0007669"/>
    <property type="project" value="UniProtKB-KW"/>
</dbReference>
<sequence>MPPLTSPETPPVLAAETRHAVSIVLNGKPRTGHAHPRLLLSDFLRHELGAHGTRVGCEHGVCGACTVRIDGVAARACLTLAVQADGRRIDTVEGLAEANEGRMTALQEAFRRHHALQCGFCTAGILMSLTDYLGRNPKPTEEELRDMLSGHLCRCTGYAGIVRAVMEVTGQTMKEVSHV</sequence>
<evidence type="ECO:0000256" key="3">
    <source>
        <dbReference type="ARBA" id="ARBA00012792"/>
    </source>
</evidence>
<dbReference type="InterPro" id="IPR051452">
    <property type="entry name" value="Diverse_Oxidoreductases"/>
</dbReference>
<dbReference type="Proteomes" id="UP000192936">
    <property type="component" value="Unassembled WGS sequence"/>
</dbReference>
<evidence type="ECO:0000256" key="1">
    <source>
        <dbReference type="ARBA" id="ARBA00001927"/>
    </source>
</evidence>
<name>A0A1X7HMK9_9PROT</name>
<dbReference type="InterPro" id="IPR006058">
    <property type="entry name" value="2Fe2S_fd_BS"/>
</dbReference>
<evidence type="ECO:0000313" key="12">
    <source>
        <dbReference type="Proteomes" id="UP000192936"/>
    </source>
</evidence>
<dbReference type="InterPro" id="IPR025192">
    <property type="entry name" value="Succ_DH/fum_Rdtase_N"/>
</dbReference>
<dbReference type="CDD" id="cd00207">
    <property type="entry name" value="fer2"/>
    <property type="match status" value="1"/>
</dbReference>
<comment type="similarity">
    <text evidence="2">Belongs to the succinate dehydrogenase/fumarate reductase iron-sulfur protein family.</text>
</comment>
<dbReference type="SUPFAM" id="SSF54292">
    <property type="entry name" value="2Fe-2S ferredoxin-like"/>
    <property type="match status" value="1"/>
</dbReference>
<dbReference type="GO" id="GO:0016491">
    <property type="term" value="F:oxidoreductase activity"/>
    <property type="evidence" value="ECO:0007669"/>
    <property type="project" value="UniProtKB-KW"/>
</dbReference>
<comment type="cofactor">
    <cofactor evidence="1">
        <name>[3Fe-4S] cluster</name>
        <dbReference type="ChEBI" id="CHEBI:21137"/>
    </cofactor>
</comment>
<dbReference type="Pfam" id="PF01799">
    <property type="entry name" value="Fer2_2"/>
    <property type="match status" value="1"/>
</dbReference>
<dbReference type="STRING" id="286727.SAMN02982917_6757"/>
<dbReference type="Gene3D" id="1.10.150.120">
    <property type="entry name" value="[2Fe-2S]-binding domain"/>
    <property type="match status" value="1"/>
</dbReference>
<dbReference type="InterPro" id="IPR036884">
    <property type="entry name" value="2Fe-2S-bd_dom_sf"/>
</dbReference>
<evidence type="ECO:0000256" key="4">
    <source>
        <dbReference type="ARBA" id="ARBA00022714"/>
    </source>
</evidence>